<dbReference type="InterPro" id="IPR028081">
    <property type="entry name" value="Leu-bd"/>
</dbReference>
<feature type="domain" description="Leucine-binding protein" evidence="6">
    <location>
        <begin position="36"/>
        <end position="384"/>
    </location>
</feature>
<dbReference type="PRINTS" id="PR00337">
    <property type="entry name" value="LEUILEVALBP"/>
</dbReference>
<reference evidence="7 8" key="1">
    <citation type="submission" date="2020-07" db="EMBL/GenBank/DDBJ databases">
        <title>Sequencing the genomes of 1000 actinobacteria strains.</title>
        <authorList>
            <person name="Klenk H.-P."/>
        </authorList>
    </citation>
    <scope>NUCLEOTIDE SEQUENCE [LARGE SCALE GENOMIC DNA]</scope>
    <source>
        <strain evidence="7 8">DSM 22185</strain>
    </source>
</reference>
<dbReference type="InterPro" id="IPR028082">
    <property type="entry name" value="Peripla_BP_I"/>
</dbReference>
<comment type="similarity">
    <text evidence="1">Belongs to the leucine-binding protein family.</text>
</comment>
<dbReference type="PROSITE" id="PS51257">
    <property type="entry name" value="PROKAR_LIPOPROTEIN"/>
    <property type="match status" value="1"/>
</dbReference>
<dbReference type="SUPFAM" id="SSF53822">
    <property type="entry name" value="Periplasmic binding protein-like I"/>
    <property type="match status" value="1"/>
</dbReference>
<evidence type="ECO:0000256" key="2">
    <source>
        <dbReference type="ARBA" id="ARBA00022448"/>
    </source>
</evidence>
<comment type="caution">
    <text evidence="7">The sequence shown here is derived from an EMBL/GenBank/DDBJ whole genome shotgun (WGS) entry which is preliminary data.</text>
</comment>
<dbReference type="GO" id="GO:0006865">
    <property type="term" value="P:amino acid transport"/>
    <property type="evidence" value="ECO:0007669"/>
    <property type="project" value="UniProtKB-KW"/>
</dbReference>
<keyword evidence="2" id="KW-0813">Transport</keyword>
<protein>
    <submittedName>
        <fullName evidence="7">Branched-chain amino acid transport system substrate-binding protein</fullName>
    </submittedName>
</protein>
<evidence type="ECO:0000259" key="6">
    <source>
        <dbReference type="Pfam" id="PF13458"/>
    </source>
</evidence>
<keyword evidence="3 5" id="KW-0732">Signal</keyword>
<evidence type="ECO:0000313" key="8">
    <source>
        <dbReference type="Proteomes" id="UP000552045"/>
    </source>
</evidence>
<dbReference type="EMBL" id="JACCBH010000001">
    <property type="protein sequence ID" value="NYD54259.1"/>
    <property type="molecule type" value="Genomic_DNA"/>
</dbReference>
<dbReference type="InterPro" id="IPR000709">
    <property type="entry name" value="Leu_Ile_Val-bd"/>
</dbReference>
<keyword evidence="4" id="KW-0029">Amino-acid transport</keyword>
<dbReference type="AlphaFoldDB" id="A0A7Y9EUW9"/>
<dbReference type="PANTHER" id="PTHR30483:SF6">
    <property type="entry name" value="PERIPLASMIC BINDING PROTEIN OF ABC TRANSPORTER FOR NATURAL AMINO ACIDS"/>
    <property type="match status" value="1"/>
</dbReference>
<feature type="signal peptide" evidence="5">
    <location>
        <begin position="1"/>
        <end position="22"/>
    </location>
</feature>
<dbReference type="Pfam" id="PF13458">
    <property type="entry name" value="Peripla_BP_6"/>
    <property type="match status" value="1"/>
</dbReference>
<organism evidence="7 8">
    <name type="scientific">Microbacterium pseudoresistens</name>
    <dbReference type="NCBI Taxonomy" id="640634"/>
    <lineage>
        <taxon>Bacteria</taxon>
        <taxon>Bacillati</taxon>
        <taxon>Actinomycetota</taxon>
        <taxon>Actinomycetes</taxon>
        <taxon>Micrococcales</taxon>
        <taxon>Microbacteriaceae</taxon>
        <taxon>Microbacterium</taxon>
    </lineage>
</organism>
<evidence type="ECO:0000256" key="1">
    <source>
        <dbReference type="ARBA" id="ARBA00010062"/>
    </source>
</evidence>
<dbReference type="RefSeq" id="WP_179432436.1">
    <property type="nucleotide sequence ID" value="NZ_BAABLC010000001.1"/>
</dbReference>
<evidence type="ECO:0000313" key="7">
    <source>
        <dbReference type="EMBL" id="NYD54259.1"/>
    </source>
</evidence>
<evidence type="ECO:0000256" key="3">
    <source>
        <dbReference type="ARBA" id="ARBA00022729"/>
    </source>
</evidence>
<gene>
    <name evidence="7" type="ORF">BKA02_001314</name>
</gene>
<accession>A0A7Y9EUW9</accession>
<dbReference type="Proteomes" id="UP000552045">
    <property type="component" value="Unassembled WGS sequence"/>
</dbReference>
<keyword evidence="8" id="KW-1185">Reference proteome</keyword>
<dbReference type="InterPro" id="IPR051010">
    <property type="entry name" value="BCAA_transport"/>
</dbReference>
<proteinExistence type="inferred from homology"/>
<dbReference type="PANTHER" id="PTHR30483">
    <property type="entry name" value="LEUCINE-SPECIFIC-BINDING PROTEIN"/>
    <property type="match status" value="1"/>
</dbReference>
<dbReference type="Gene3D" id="3.40.50.2300">
    <property type="match status" value="2"/>
</dbReference>
<evidence type="ECO:0000256" key="4">
    <source>
        <dbReference type="ARBA" id="ARBA00022970"/>
    </source>
</evidence>
<name>A0A7Y9EUW9_9MICO</name>
<evidence type="ECO:0000256" key="5">
    <source>
        <dbReference type="SAM" id="SignalP"/>
    </source>
</evidence>
<feature type="chain" id="PRO_5039389261" evidence="5">
    <location>
        <begin position="23"/>
        <end position="410"/>
    </location>
</feature>
<sequence length="410" mass="43145">MLTKKWALAGATVALLALSGCAGESTGSDGGGDADPITLAMVAPLSGAFADTGAQIGYGAQVAIDEINEAGGVLDRPLEIEKADTADGAQASVQAIRDFSADGNELIFGELSSANCLALAPLVDELGSVFITTTCTNDDLTGHDGEPAPYERFFRVGATSEQDMLALARTMHDAAPEVTTYDVFAFDYVSGHLQWEQFSTELAELGMQLSADVQYFVPLDEQNYTSQISALAGVSENGEKRGLYLGTYGSGTSSFINQGEQYGLFDNYDVVVNSGSYWPIATSLGGAAPEVYNGYDYNYLAYDSDANQAFVDAYTALAGTVPDTWGYQGYLAVKAYAAAIESAGDVSPDAVLDALKGISFDTPQGEYTIDPDSHQGSANIVVTHTVGNADEETGVEVLESYVIPYADTLK</sequence>